<evidence type="ECO:0000313" key="2">
    <source>
        <dbReference type="Proteomes" id="UP000265520"/>
    </source>
</evidence>
<dbReference type="AlphaFoldDB" id="A0A392VJ26"/>
<feature type="non-terminal residue" evidence="1">
    <location>
        <position position="1"/>
    </location>
</feature>
<keyword evidence="2" id="KW-1185">Reference proteome</keyword>
<dbReference type="Proteomes" id="UP000265520">
    <property type="component" value="Unassembled WGS sequence"/>
</dbReference>
<comment type="caution">
    <text evidence="1">The sequence shown here is derived from an EMBL/GenBank/DDBJ whole genome shotgun (WGS) entry which is preliminary data.</text>
</comment>
<evidence type="ECO:0000313" key="1">
    <source>
        <dbReference type="EMBL" id="MCI86805.1"/>
    </source>
</evidence>
<proteinExistence type="predicted"/>
<protein>
    <submittedName>
        <fullName evidence="1">Uncharacterized protein</fullName>
    </submittedName>
</protein>
<name>A0A392VJ26_9FABA</name>
<sequence>DGCLTQCLRQLCKVADVSDNWSDNWIAGSTL</sequence>
<accession>A0A392VJ26</accession>
<organism evidence="1 2">
    <name type="scientific">Trifolium medium</name>
    <dbReference type="NCBI Taxonomy" id="97028"/>
    <lineage>
        <taxon>Eukaryota</taxon>
        <taxon>Viridiplantae</taxon>
        <taxon>Streptophyta</taxon>
        <taxon>Embryophyta</taxon>
        <taxon>Tracheophyta</taxon>
        <taxon>Spermatophyta</taxon>
        <taxon>Magnoliopsida</taxon>
        <taxon>eudicotyledons</taxon>
        <taxon>Gunneridae</taxon>
        <taxon>Pentapetalae</taxon>
        <taxon>rosids</taxon>
        <taxon>fabids</taxon>
        <taxon>Fabales</taxon>
        <taxon>Fabaceae</taxon>
        <taxon>Papilionoideae</taxon>
        <taxon>50 kb inversion clade</taxon>
        <taxon>NPAAA clade</taxon>
        <taxon>Hologalegina</taxon>
        <taxon>IRL clade</taxon>
        <taxon>Trifolieae</taxon>
        <taxon>Trifolium</taxon>
    </lineage>
</organism>
<reference evidence="1 2" key="1">
    <citation type="journal article" date="2018" name="Front. Plant Sci.">
        <title>Red Clover (Trifolium pratense) and Zigzag Clover (T. medium) - A Picture of Genomic Similarities and Differences.</title>
        <authorList>
            <person name="Dluhosova J."/>
            <person name="Istvanek J."/>
            <person name="Nedelnik J."/>
            <person name="Repkova J."/>
        </authorList>
    </citation>
    <scope>NUCLEOTIDE SEQUENCE [LARGE SCALE GENOMIC DNA]</scope>
    <source>
        <strain evidence="2">cv. 10/8</strain>
        <tissue evidence="1">Leaf</tissue>
    </source>
</reference>
<dbReference type="EMBL" id="LXQA011149921">
    <property type="protein sequence ID" value="MCI86805.1"/>
    <property type="molecule type" value="Genomic_DNA"/>
</dbReference>